<dbReference type="AlphaFoldDB" id="A0A9N7Z4C2"/>
<dbReference type="Proteomes" id="UP001153269">
    <property type="component" value="Unassembled WGS sequence"/>
</dbReference>
<evidence type="ECO:0008006" key="4">
    <source>
        <dbReference type="Google" id="ProtNLM"/>
    </source>
</evidence>
<gene>
    <name evidence="2" type="ORF">PLEPLA_LOCUS38517</name>
</gene>
<protein>
    <recommendedName>
        <fullName evidence="4">Secreted protein</fullName>
    </recommendedName>
</protein>
<name>A0A9N7Z4C2_PLEPL</name>
<comment type="caution">
    <text evidence="2">The sequence shown here is derived from an EMBL/GenBank/DDBJ whole genome shotgun (WGS) entry which is preliminary data.</text>
</comment>
<organism evidence="2 3">
    <name type="scientific">Pleuronectes platessa</name>
    <name type="common">European plaice</name>
    <dbReference type="NCBI Taxonomy" id="8262"/>
    <lineage>
        <taxon>Eukaryota</taxon>
        <taxon>Metazoa</taxon>
        <taxon>Chordata</taxon>
        <taxon>Craniata</taxon>
        <taxon>Vertebrata</taxon>
        <taxon>Euteleostomi</taxon>
        <taxon>Actinopterygii</taxon>
        <taxon>Neopterygii</taxon>
        <taxon>Teleostei</taxon>
        <taxon>Neoteleostei</taxon>
        <taxon>Acanthomorphata</taxon>
        <taxon>Carangaria</taxon>
        <taxon>Pleuronectiformes</taxon>
        <taxon>Pleuronectoidei</taxon>
        <taxon>Pleuronectidae</taxon>
        <taxon>Pleuronectes</taxon>
    </lineage>
</organism>
<evidence type="ECO:0000313" key="3">
    <source>
        <dbReference type="Proteomes" id="UP001153269"/>
    </source>
</evidence>
<keyword evidence="1" id="KW-0732">Signal</keyword>
<feature type="chain" id="PRO_5040167050" description="Secreted protein" evidence="1">
    <location>
        <begin position="21"/>
        <end position="101"/>
    </location>
</feature>
<keyword evidence="3" id="KW-1185">Reference proteome</keyword>
<accession>A0A9N7Z4C2</accession>
<proteinExistence type="predicted"/>
<feature type="signal peptide" evidence="1">
    <location>
        <begin position="1"/>
        <end position="20"/>
    </location>
</feature>
<reference evidence="2" key="1">
    <citation type="submission" date="2020-03" db="EMBL/GenBank/DDBJ databases">
        <authorList>
            <person name="Weist P."/>
        </authorList>
    </citation>
    <scope>NUCLEOTIDE SEQUENCE</scope>
</reference>
<evidence type="ECO:0000256" key="1">
    <source>
        <dbReference type="SAM" id="SignalP"/>
    </source>
</evidence>
<dbReference type="EMBL" id="CADEAL010004069">
    <property type="protein sequence ID" value="CAB1450825.1"/>
    <property type="molecule type" value="Genomic_DNA"/>
</dbReference>
<evidence type="ECO:0000313" key="2">
    <source>
        <dbReference type="EMBL" id="CAB1450825.1"/>
    </source>
</evidence>
<sequence>MLASAVVWAALHDYLSSATAATAAPSLLLVLSQSSSSPLVLMQTLLIVAREQDRPRMHARTQNQHHSSSLLSFSQPNLLPLYTPSPGHLLPQRSCHCDAPH</sequence>